<dbReference type="Pfam" id="PF08982">
    <property type="entry name" value="AtaL"/>
    <property type="match status" value="1"/>
</dbReference>
<dbReference type="InterPro" id="IPR015075">
    <property type="entry name" value="AtaL"/>
</dbReference>
<dbReference type="EMBL" id="JAVDRL010000004">
    <property type="protein sequence ID" value="MDR6530998.1"/>
    <property type="molecule type" value="Genomic_DNA"/>
</dbReference>
<dbReference type="InterPro" id="IPR023393">
    <property type="entry name" value="START-like_dom_sf"/>
</dbReference>
<dbReference type="Proteomes" id="UP001262754">
    <property type="component" value="Unassembled WGS sequence"/>
</dbReference>
<proteinExistence type="predicted"/>
<dbReference type="RefSeq" id="WP_310030769.1">
    <property type="nucleotide sequence ID" value="NZ_JAVDRL010000004.1"/>
</dbReference>
<protein>
    <recommendedName>
        <fullName evidence="3">DUF1857 family protein</fullName>
    </recommendedName>
</protein>
<comment type="caution">
    <text evidence="1">The sequence shown here is derived from an EMBL/GenBank/DDBJ whole genome shotgun (WGS) entry which is preliminary data.</text>
</comment>
<gene>
    <name evidence="1" type="ORF">J2800_001737</name>
</gene>
<evidence type="ECO:0000313" key="2">
    <source>
        <dbReference type="Proteomes" id="UP001262754"/>
    </source>
</evidence>
<organism evidence="1 2">
    <name type="scientific">Caulobacter rhizosphaerae</name>
    <dbReference type="NCBI Taxonomy" id="2010972"/>
    <lineage>
        <taxon>Bacteria</taxon>
        <taxon>Pseudomonadati</taxon>
        <taxon>Pseudomonadota</taxon>
        <taxon>Alphaproteobacteria</taxon>
        <taxon>Caulobacterales</taxon>
        <taxon>Caulobacteraceae</taxon>
        <taxon>Caulobacter</taxon>
    </lineage>
</organism>
<dbReference type="SUPFAM" id="SSF55961">
    <property type="entry name" value="Bet v1-like"/>
    <property type="match status" value="1"/>
</dbReference>
<reference evidence="1 2" key="1">
    <citation type="submission" date="2023-07" db="EMBL/GenBank/DDBJ databases">
        <title>Sorghum-associated microbial communities from plants grown in Nebraska, USA.</title>
        <authorList>
            <person name="Schachtman D."/>
        </authorList>
    </citation>
    <scope>NUCLEOTIDE SEQUENCE [LARGE SCALE GENOMIC DNA]</scope>
    <source>
        <strain evidence="1 2">DS2154</strain>
    </source>
</reference>
<name>A0ABU1MY15_9CAUL</name>
<evidence type="ECO:0000313" key="1">
    <source>
        <dbReference type="EMBL" id="MDR6530998.1"/>
    </source>
</evidence>
<evidence type="ECO:0008006" key="3">
    <source>
        <dbReference type="Google" id="ProtNLM"/>
    </source>
</evidence>
<sequence length="159" mass="17393">MIYSTATVPVNPEGEPRLTRAQAWAGLELKARDARLFLPPGLCTRCDVVEESATHFVRDATIGGVDLREIVALEPQSKVTFFQAAGPREGAIVNELFEDEAGALQLRFYGYLGLRGKTPNGPEEQAEQAQFDGETGYRAALLSTLKRTRELLAEGQLQA</sequence>
<dbReference type="Gene3D" id="3.30.530.20">
    <property type="match status" value="1"/>
</dbReference>
<keyword evidence="2" id="KW-1185">Reference proteome</keyword>
<accession>A0ABU1MY15</accession>